<feature type="transmembrane region" description="Helical" evidence="6">
    <location>
        <begin position="213"/>
        <end position="230"/>
    </location>
</feature>
<evidence type="ECO:0000256" key="5">
    <source>
        <dbReference type="PROSITE-ProRule" id="PRU10141"/>
    </source>
</evidence>
<dbReference type="AlphaFoldDB" id="L0DHW0"/>
<dbReference type="EMBL" id="CP003364">
    <property type="protein sequence ID" value="AGA28271.1"/>
    <property type="molecule type" value="Genomic_DNA"/>
</dbReference>
<keyword evidence="1" id="KW-0808">Transferase</keyword>
<keyword evidence="6" id="KW-1133">Transmembrane helix</keyword>
<keyword evidence="4 5" id="KW-0067">ATP-binding</keyword>
<dbReference type="HOGENOM" id="CLU_034933_0_0_0"/>
<evidence type="ECO:0000256" key="6">
    <source>
        <dbReference type="SAM" id="Phobius"/>
    </source>
</evidence>
<dbReference type="InterPro" id="IPR011009">
    <property type="entry name" value="Kinase-like_dom_sf"/>
</dbReference>
<protein>
    <submittedName>
        <fullName evidence="8">Protein kinase family protein</fullName>
    </submittedName>
</protein>
<feature type="domain" description="Protein kinase" evidence="7">
    <location>
        <begin position="316"/>
        <end position="582"/>
    </location>
</feature>
<dbReference type="KEGG" id="saci:Sinac_4051"/>
<dbReference type="SMART" id="SM00220">
    <property type="entry name" value="S_TKc"/>
    <property type="match status" value="1"/>
</dbReference>
<evidence type="ECO:0000313" key="8">
    <source>
        <dbReference type="EMBL" id="AGA28271.1"/>
    </source>
</evidence>
<evidence type="ECO:0000313" key="9">
    <source>
        <dbReference type="Proteomes" id="UP000010798"/>
    </source>
</evidence>
<dbReference type="RefSeq" id="WP_015247401.1">
    <property type="nucleotide sequence ID" value="NC_019892.1"/>
</dbReference>
<dbReference type="PANTHER" id="PTHR43289">
    <property type="entry name" value="MITOGEN-ACTIVATED PROTEIN KINASE KINASE KINASE 20-RELATED"/>
    <property type="match status" value="1"/>
</dbReference>
<feature type="transmembrane region" description="Helical" evidence="6">
    <location>
        <begin position="116"/>
        <end position="134"/>
    </location>
</feature>
<dbReference type="PROSITE" id="PS00107">
    <property type="entry name" value="PROTEIN_KINASE_ATP"/>
    <property type="match status" value="1"/>
</dbReference>
<accession>L0DHW0</accession>
<dbReference type="Gene3D" id="1.10.510.10">
    <property type="entry name" value="Transferase(Phosphotransferase) domain 1"/>
    <property type="match status" value="1"/>
</dbReference>
<dbReference type="Pfam" id="PF00069">
    <property type="entry name" value="Pkinase"/>
    <property type="match status" value="1"/>
</dbReference>
<feature type="transmembrane region" description="Helical" evidence="6">
    <location>
        <begin position="140"/>
        <end position="161"/>
    </location>
</feature>
<evidence type="ECO:0000256" key="1">
    <source>
        <dbReference type="ARBA" id="ARBA00022679"/>
    </source>
</evidence>
<keyword evidence="6" id="KW-0472">Membrane</keyword>
<dbReference type="Gene3D" id="3.30.200.20">
    <property type="entry name" value="Phosphorylase Kinase, domain 1"/>
    <property type="match status" value="1"/>
</dbReference>
<gene>
    <name evidence="8" type="ordered locus">Sinac_4051</name>
</gene>
<name>L0DHW0_SINAD</name>
<feature type="transmembrane region" description="Helical" evidence="6">
    <location>
        <begin position="276"/>
        <end position="301"/>
    </location>
</feature>
<feature type="transmembrane region" description="Helical" evidence="6">
    <location>
        <begin position="173"/>
        <end position="193"/>
    </location>
</feature>
<evidence type="ECO:0000256" key="3">
    <source>
        <dbReference type="ARBA" id="ARBA00022777"/>
    </source>
</evidence>
<dbReference type="GO" id="GO:0004674">
    <property type="term" value="F:protein serine/threonine kinase activity"/>
    <property type="evidence" value="ECO:0007669"/>
    <property type="project" value="TreeGrafter"/>
</dbReference>
<feature type="binding site" evidence="5">
    <location>
        <position position="345"/>
    </location>
    <ligand>
        <name>ATP</name>
        <dbReference type="ChEBI" id="CHEBI:30616"/>
    </ligand>
</feature>
<dbReference type="PROSITE" id="PS50011">
    <property type="entry name" value="PROTEIN_KINASE_DOM"/>
    <property type="match status" value="1"/>
</dbReference>
<keyword evidence="9" id="KW-1185">Reference proteome</keyword>
<feature type="transmembrane region" description="Helical" evidence="6">
    <location>
        <begin position="237"/>
        <end position="256"/>
    </location>
</feature>
<keyword evidence="3 8" id="KW-0418">Kinase</keyword>
<dbReference type="InterPro" id="IPR000719">
    <property type="entry name" value="Prot_kinase_dom"/>
</dbReference>
<dbReference type="PANTHER" id="PTHR43289:SF6">
    <property type="entry name" value="SERINE_THREONINE-PROTEIN KINASE NEKL-3"/>
    <property type="match status" value="1"/>
</dbReference>
<dbReference type="SUPFAM" id="SSF56112">
    <property type="entry name" value="Protein kinase-like (PK-like)"/>
    <property type="match status" value="1"/>
</dbReference>
<dbReference type="InterPro" id="IPR017441">
    <property type="entry name" value="Protein_kinase_ATP_BS"/>
</dbReference>
<evidence type="ECO:0000256" key="4">
    <source>
        <dbReference type="ARBA" id="ARBA00022840"/>
    </source>
</evidence>
<evidence type="ECO:0000256" key="2">
    <source>
        <dbReference type="ARBA" id="ARBA00022741"/>
    </source>
</evidence>
<reference evidence="8 9" key="1">
    <citation type="submission" date="2012-02" db="EMBL/GenBank/DDBJ databases">
        <title>Complete sequence of chromosome of Singulisphaera acidiphila DSM 18658.</title>
        <authorList>
            <consortium name="US DOE Joint Genome Institute (JGI-PGF)"/>
            <person name="Lucas S."/>
            <person name="Copeland A."/>
            <person name="Lapidus A."/>
            <person name="Glavina del Rio T."/>
            <person name="Dalin E."/>
            <person name="Tice H."/>
            <person name="Bruce D."/>
            <person name="Goodwin L."/>
            <person name="Pitluck S."/>
            <person name="Peters L."/>
            <person name="Ovchinnikova G."/>
            <person name="Chertkov O."/>
            <person name="Kyrpides N."/>
            <person name="Mavromatis K."/>
            <person name="Ivanova N."/>
            <person name="Brettin T."/>
            <person name="Detter J.C."/>
            <person name="Han C."/>
            <person name="Larimer F."/>
            <person name="Land M."/>
            <person name="Hauser L."/>
            <person name="Markowitz V."/>
            <person name="Cheng J.-F."/>
            <person name="Hugenholtz P."/>
            <person name="Woyke T."/>
            <person name="Wu D."/>
            <person name="Tindall B."/>
            <person name="Pomrenke H."/>
            <person name="Brambilla E."/>
            <person name="Klenk H.-P."/>
            <person name="Eisen J.A."/>
        </authorList>
    </citation>
    <scope>NUCLEOTIDE SEQUENCE [LARGE SCALE GENOMIC DNA]</scope>
    <source>
        <strain evidence="9">ATCC BAA-1392 / DSM 18658 / VKM B-2454 / MOB10</strain>
    </source>
</reference>
<keyword evidence="6" id="KW-0812">Transmembrane</keyword>
<dbReference type="CDD" id="cd14014">
    <property type="entry name" value="STKc_PknB_like"/>
    <property type="match status" value="1"/>
</dbReference>
<dbReference type="STRING" id="886293.Sinac_4051"/>
<evidence type="ECO:0000259" key="7">
    <source>
        <dbReference type="PROSITE" id="PS50011"/>
    </source>
</evidence>
<dbReference type="eggNOG" id="COG0515">
    <property type="taxonomic scope" value="Bacteria"/>
</dbReference>
<organism evidence="8 9">
    <name type="scientific">Singulisphaera acidiphila (strain ATCC BAA-1392 / DSM 18658 / VKM B-2454 / MOB10)</name>
    <dbReference type="NCBI Taxonomy" id="886293"/>
    <lineage>
        <taxon>Bacteria</taxon>
        <taxon>Pseudomonadati</taxon>
        <taxon>Planctomycetota</taxon>
        <taxon>Planctomycetia</taxon>
        <taxon>Isosphaerales</taxon>
        <taxon>Isosphaeraceae</taxon>
        <taxon>Singulisphaera</taxon>
    </lineage>
</organism>
<dbReference type="GO" id="GO:0005524">
    <property type="term" value="F:ATP binding"/>
    <property type="evidence" value="ECO:0007669"/>
    <property type="project" value="UniProtKB-UniRule"/>
</dbReference>
<keyword evidence="2 5" id="KW-0547">Nucleotide-binding</keyword>
<sequence>MTPERWRQIDDLFDAALRLDPAARAPWLREACGDDEELRTEVSRLLAADARAERDGFLTLHEPEPPIKAEVPAPDHRPRPVDEAGGFTPKTAIWARTGPQPSLETRSLAQQRLREMTIIYLLIAGMMIFWKYAVVRDPDWTQAIPYLVVITVLGAVAFRLSGPKPLSPSLLKAMELGVIGMVAAVFAIAQYQTMLDFSLRGQPMRAQLVMKNRVLITAVLILSYGIYVPLSWSRAAMVVGPLALLPFATLLTLYLRHPRTMGWLERMGLEEGTTPLALFGFDVMLLLILAAGSASGAHLISRLQRQVKEARQLGQYRLGRRLGAGGMGEVYLAEHQFLKRPCALKLIRSGVESSPKALERFEREVRLTATLSHPNIVEIYDYGRTEDGTYYYVMEYLPGLSLAELVEHHGPLPPARVVYLLRQVAHALREAHTLGLIHRDIKPSNIFAARRGGSSDVAKLLDFGLVRSAATVNAPHLSEEGQILGTPLFMSPEQATGGRELDERSDIYSLGVVAYFLLTGRPPFDEGGGIGVLIAHARDPVVPPSQLRAGIPEDLERIVLRCLAKPPADRFPNAESLELALAACSCSGDWDQARASLWWQAADRAPRSAP</sequence>
<dbReference type="Proteomes" id="UP000010798">
    <property type="component" value="Chromosome"/>
</dbReference>
<proteinExistence type="predicted"/>